<proteinExistence type="predicted"/>
<feature type="domain" description="Fe/B12 periplasmic-binding" evidence="1">
    <location>
        <begin position="99"/>
        <end position="368"/>
    </location>
</feature>
<dbReference type="EMBL" id="QRUU01000051">
    <property type="protein sequence ID" value="RGR93843.1"/>
    <property type="molecule type" value="Genomic_DNA"/>
</dbReference>
<dbReference type="AlphaFoldDB" id="A0A412GGE4"/>
<evidence type="ECO:0000259" key="1">
    <source>
        <dbReference type="PROSITE" id="PS50983"/>
    </source>
</evidence>
<dbReference type="PANTHER" id="PTHR30535:SF34">
    <property type="entry name" value="MOLYBDATE-BINDING PROTEIN MOLA"/>
    <property type="match status" value="1"/>
</dbReference>
<dbReference type="PROSITE" id="PS50983">
    <property type="entry name" value="FE_B12_PBP"/>
    <property type="match status" value="1"/>
</dbReference>
<keyword evidence="3" id="KW-1185">Reference proteome</keyword>
<dbReference type="PROSITE" id="PS51257">
    <property type="entry name" value="PROKAR_LIPOPROTEIN"/>
    <property type="match status" value="1"/>
</dbReference>
<evidence type="ECO:0000313" key="2">
    <source>
        <dbReference type="EMBL" id="RGR93843.1"/>
    </source>
</evidence>
<sequence>MANELKKYILSAHIVLMVLLFSACNGKSKTSFMQEGGDTLNLRYAENLQIVKYQHYTQVTLRNPWDTLKTLHTYLLVNKQDSCPSSLPEGTIVRVPLSNSLIFSSVHCGLLQELGALDKIKGVCDLQYIRVPAILESCRKKEITDAGSSMNPDIEKVIDMHPDGILLSPYENSGGYGRIEKLNIPILECADYMETSALGRAEWVRFYGLLFGKEAEADSLFAGVEEAYLSLRNQVKDITPKPTVITELKTGGTWYVPGGNSTMAKLYADAGARYIFADIPQSGSASLAFETVFDKGQHADFWLIKYNQQVDKTYRELKSDYAPYANFDAFRNRRVYGCNTSRISFYEEVPFHPELLLKDLVKVFHPDILKDYTPRYFTNLAE</sequence>
<gene>
    <name evidence="2" type="ORF">DWY20_11030</name>
</gene>
<dbReference type="InterPro" id="IPR002491">
    <property type="entry name" value="ABC_transptr_periplasmic_BD"/>
</dbReference>
<reference evidence="2 3" key="1">
    <citation type="submission" date="2018-08" db="EMBL/GenBank/DDBJ databases">
        <title>A genome reference for cultivated species of the human gut microbiota.</title>
        <authorList>
            <person name="Zou Y."/>
            <person name="Xue W."/>
            <person name="Luo G."/>
        </authorList>
    </citation>
    <scope>NUCLEOTIDE SEQUENCE [LARGE SCALE GENOMIC DNA]</scope>
    <source>
        <strain evidence="2 3">AF24-2</strain>
    </source>
</reference>
<dbReference type="Pfam" id="PF01497">
    <property type="entry name" value="Peripla_BP_2"/>
    <property type="match status" value="1"/>
</dbReference>
<dbReference type="Proteomes" id="UP000285864">
    <property type="component" value="Unassembled WGS sequence"/>
</dbReference>
<accession>A0A412GGE4</accession>
<dbReference type="SUPFAM" id="SSF53807">
    <property type="entry name" value="Helical backbone' metal receptor"/>
    <property type="match status" value="1"/>
</dbReference>
<dbReference type="GO" id="GO:0071281">
    <property type="term" value="P:cellular response to iron ion"/>
    <property type="evidence" value="ECO:0007669"/>
    <property type="project" value="TreeGrafter"/>
</dbReference>
<protein>
    <submittedName>
        <fullName evidence="2">ABC transporter substrate-binding protein</fullName>
    </submittedName>
</protein>
<dbReference type="PANTHER" id="PTHR30535">
    <property type="entry name" value="VITAMIN B12-BINDING PROTEIN"/>
    <property type="match status" value="1"/>
</dbReference>
<dbReference type="InterPro" id="IPR050902">
    <property type="entry name" value="ABC_Transporter_SBP"/>
</dbReference>
<evidence type="ECO:0000313" key="3">
    <source>
        <dbReference type="Proteomes" id="UP000285864"/>
    </source>
</evidence>
<name>A0A412GGE4_9BACT</name>
<comment type="caution">
    <text evidence="2">The sequence shown here is derived from an EMBL/GenBank/DDBJ whole genome shotgun (WGS) entry which is preliminary data.</text>
</comment>
<organism evidence="2 3">
    <name type="scientific">Phocaeicola coprocola</name>
    <dbReference type="NCBI Taxonomy" id="310298"/>
    <lineage>
        <taxon>Bacteria</taxon>
        <taxon>Pseudomonadati</taxon>
        <taxon>Bacteroidota</taxon>
        <taxon>Bacteroidia</taxon>
        <taxon>Bacteroidales</taxon>
        <taxon>Bacteroidaceae</taxon>
        <taxon>Phocaeicola</taxon>
    </lineage>
</organism>
<dbReference type="Gene3D" id="3.40.50.1980">
    <property type="entry name" value="Nitrogenase molybdenum iron protein domain"/>
    <property type="match status" value="2"/>
</dbReference>